<gene>
    <name evidence="2" type="ORF">BKP64_15010</name>
</gene>
<dbReference type="Gene3D" id="2.60.40.420">
    <property type="entry name" value="Cupredoxins - blue copper proteins"/>
    <property type="match status" value="1"/>
</dbReference>
<reference evidence="2 3" key="1">
    <citation type="submission" date="2016-10" db="EMBL/GenBank/DDBJ databases">
        <title>Marinobacter salinus sp. nov., a moderately halophilic bacterium isolated from a tidal flat environment.</title>
        <authorList>
            <person name="Park S.-J."/>
        </authorList>
    </citation>
    <scope>NUCLEOTIDE SEQUENCE [LARGE SCALE GENOMIC DNA]</scope>
    <source>
        <strain evidence="2 3">Hb8</strain>
    </source>
</reference>
<keyword evidence="3" id="KW-1185">Reference proteome</keyword>
<evidence type="ECO:0000256" key="1">
    <source>
        <dbReference type="SAM" id="SignalP"/>
    </source>
</evidence>
<protein>
    <submittedName>
        <fullName evidence="2">Methylamine utilization protein</fullName>
    </submittedName>
</protein>
<dbReference type="SUPFAM" id="SSF49503">
    <property type="entry name" value="Cupredoxins"/>
    <property type="match status" value="1"/>
</dbReference>
<proteinExistence type="predicted"/>
<dbReference type="Proteomes" id="UP000177445">
    <property type="component" value="Chromosome"/>
</dbReference>
<dbReference type="CDD" id="cd04221">
    <property type="entry name" value="MauL"/>
    <property type="match status" value="1"/>
</dbReference>
<evidence type="ECO:0000313" key="2">
    <source>
        <dbReference type="EMBL" id="AOY89373.1"/>
    </source>
</evidence>
<name>A0A1D9GP08_9GAMM</name>
<organism evidence="2 3">
    <name type="scientific">Marinobacter salinus</name>
    <dbReference type="NCBI Taxonomy" id="1874317"/>
    <lineage>
        <taxon>Bacteria</taxon>
        <taxon>Pseudomonadati</taxon>
        <taxon>Pseudomonadota</taxon>
        <taxon>Gammaproteobacteria</taxon>
        <taxon>Pseudomonadales</taxon>
        <taxon>Marinobacteraceae</taxon>
        <taxon>Marinobacter</taxon>
    </lineage>
</organism>
<feature type="chain" id="PRO_5009442042" evidence="1">
    <location>
        <begin position="21"/>
        <end position="215"/>
    </location>
</feature>
<keyword evidence="1" id="KW-0732">Signal</keyword>
<dbReference type="AlphaFoldDB" id="A0A1D9GP08"/>
<sequence>MRSILAVCLASALASSPALSAELNVMINLTGGNTPVADALVYLDKPDTTTPVSAEIYQKDRRFHPHVTVIPVGSHVEFPNRDNTQHHVYSFSPAKTFNIELYAGKPEAPVLFDKPGIVELGCNIHDHMQAFIVVTATSKIGRTNGNGRVTLSLEQSPSPERPLTLNIWHPRLTDNTKPVRRTLESINPDAITIELEPEPTADGSMNLLQQRFREL</sequence>
<dbReference type="KEGG" id="msq:BKP64_15010"/>
<evidence type="ECO:0000313" key="3">
    <source>
        <dbReference type="Proteomes" id="UP000177445"/>
    </source>
</evidence>
<dbReference type="STRING" id="1874317.BKP64_15010"/>
<feature type="signal peptide" evidence="1">
    <location>
        <begin position="1"/>
        <end position="20"/>
    </location>
</feature>
<dbReference type="InterPro" id="IPR034242">
    <property type="entry name" value="MauL"/>
</dbReference>
<dbReference type="InterPro" id="IPR008972">
    <property type="entry name" value="Cupredoxin"/>
</dbReference>
<dbReference type="EMBL" id="CP017715">
    <property type="protein sequence ID" value="AOY89373.1"/>
    <property type="molecule type" value="Genomic_DNA"/>
</dbReference>
<accession>A0A1D9GP08</accession>
<dbReference type="OrthoDB" id="9772097at2"/>